<dbReference type="Proteomes" id="UP000007947">
    <property type="component" value="Chromosome"/>
</dbReference>
<organism evidence="1 2">
    <name type="scientific">Microlunatus phosphovorus (strain ATCC 700054 / DSM 10555 / JCM 9379 / NBRC 101784 / NCIMB 13414 / VKM Ac-1990 / NM-1)</name>
    <dbReference type="NCBI Taxonomy" id="1032480"/>
    <lineage>
        <taxon>Bacteria</taxon>
        <taxon>Bacillati</taxon>
        <taxon>Actinomycetota</taxon>
        <taxon>Actinomycetes</taxon>
        <taxon>Propionibacteriales</taxon>
        <taxon>Propionibacteriaceae</taxon>
        <taxon>Microlunatus</taxon>
    </lineage>
</organism>
<reference evidence="1 2" key="1">
    <citation type="submission" date="2011-05" db="EMBL/GenBank/DDBJ databases">
        <title>Whole genome sequence of Microlunatus phosphovorus NM-1.</title>
        <authorList>
            <person name="Hosoyama A."/>
            <person name="Sasaki K."/>
            <person name="Harada T."/>
            <person name="Igarashi R."/>
            <person name="Kawakoshi A."/>
            <person name="Sasagawa M."/>
            <person name="Fukada J."/>
            <person name="Nakamura S."/>
            <person name="Katano Y."/>
            <person name="Hanada S."/>
            <person name="Kamagata Y."/>
            <person name="Nakamura N."/>
            <person name="Yamazaki S."/>
            <person name="Fujita N."/>
        </authorList>
    </citation>
    <scope>NUCLEOTIDE SEQUENCE [LARGE SCALE GENOMIC DNA]</scope>
    <source>
        <strain evidence="2">ATCC 700054 / DSM 10555 / JCM 9379 / NBRC 101784 / NCIMB 13414 / VKM Ac-1990 / NM-1</strain>
    </source>
</reference>
<dbReference type="RefSeq" id="WP_013862293.1">
    <property type="nucleotide sequence ID" value="NC_015635.1"/>
</dbReference>
<sequence length="70" mass="8418">MVWQADSRTDGWCLFANRQDTDDVACWDLRRDPQQVVVIHDFADPGWEHRAEYPTFYAWRQAIEDLIEFD</sequence>
<dbReference type="AlphaFoldDB" id="F5XQB0"/>
<gene>
    <name evidence="1" type="ordered locus">MLP_13960</name>
</gene>
<evidence type="ECO:0000313" key="2">
    <source>
        <dbReference type="Proteomes" id="UP000007947"/>
    </source>
</evidence>
<name>F5XQB0_MICPN</name>
<dbReference type="HOGENOM" id="CLU_2753370_0_0_11"/>
<accession>F5XQB0</accession>
<dbReference type="eggNOG" id="ENOG5032WIZ">
    <property type="taxonomic scope" value="Bacteria"/>
</dbReference>
<proteinExistence type="predicted"/>
<dbReference type="KEGG" id="mph:MLP_13960"/>
<protein>
    <submittedName>
        <fullName evidence="1">Uncharacterized protein</fullName>
    </submittedName>
</protein>
<evidence type="ECO:0000313" key="1">
    <source>
        <dbReference type="EMBL" id="BAK34410.1"/>
    </source>
</evidence>
<keyword evidence="2" id="KW-1185">Reference proteome</keyword>
<dbReference type="EMBL" id="AP012204">
    <property type="protein sequence ID" value="BAK34410.1"/>
    <property type="molecule type" value="Genomic_DNA"/>
</dbReference>